<feature type="repeat" description="PPR" evidence="4">
    <location>
        <begin position="28"/>
        <end position="62"/>
    </location>
</feature>
<dbReference type="InterPro" id="IPR004860">
    <property type="entry name" value="LAGLIDADG_dom"/>
</dbReference>
<dbReference type="InterPro" id="IPR052500">
    <property type="entry name" value="Chloro/Mito_RNA_Process"/>
</dbReference>
<evidence type="ECO:0000256" key="1">
    <source>
        <dbReference type="ARBA" id="ARBA00022664"/>
    </source>
</evidence>
<dbReference type="Gene3D" id="1.25.40.10">
    <property type="entry name" value="Tetratricopeptide repeat domain"/>
    <property type="match status" value="1"/>
</dbReference>
<keyword evidence="2" id="KW-0677">Repeat</keyword>
<evidence type="ECO:0000256" key="5">
    <source>
        <dbReference type="SAM" id="MobiDB-lite"/>
    </source>
</evidence>
<dbReference type="SUPFAM" id="SSF55608">
    <property type="entry name" value="Homing endonucleases"/>
    <property type="match status" value="1"/>
</dbReference>
<dbReference type="NCBIfam" id="TIGR00756">
    <property type="entry name" value="PPR"/>
    <property type="match status" value="2"/>
</dbReference>
<feature type="region of interest" description="Disordered" evidence="5">
    <location>
        <begin position="252"/>
        <end position="275"/>
    </location>
</feature>
<dbReference type="GO" id="GO:0048564">
    <property type="term" value="P:photosystem I assembly"/>
    <property type="evidence" value="ECO:0007669"/>
    <property type="project" value="TreeGrafter"/>
</dbReference>
<dbReference type="FunFam" id="3.10.28.10:FF:000005">
    <property type="entry name" value="Pentatricopeptide repeat-containing protein At2g15820, chloroplastic"/>
    <property type="match status" value="1"/>
</dbReference>
<feature type="domain" description="Homing endonuclease LAGLIDADG" evidence="6">
    <location>
        <begin position="133"/>
        <end position="221"/>
    </location>
</feature>
<dbReference type="InterPro" id="IPR011990">
    <property type="entry name" value="TPR-like_helical_dom_sf"/>
</dbReference>
<evidence type="ECO:0000256" key="4">
    <source>
        <dbReference type="PROSITE-ProRule" id="PRU00708"/>
    </source>
</evidence>
<dbReference type="GO" id="GO:0045292">
    <property type="term" value="P:mRNA cis splicing, via spliceosome"/>
    <property type="evidence" value="ECO:0007669"/>
    <property type="project" value="TreeGrafter"/>
</dbReference>
<gene>
    <name evidence="7" type="ORF">GH714_041945</name>
</gene>
<dbReference type="EMBL" id="JAAGAX010000005">
    <property type="protein sequence ID" value="KAF2316604.1"/>
    <property type="molecule type" value="Genomic_DNA"/>
</dbReference>
<evidence type="ECO:0000313" key="8">
    <source>
        <dbReference type="Proteomes" id="UP000467840"/>
    </source>
</evidence>
<dbReference type="PANTHER" id="PTHR47539">
    <property type="entry name" value="PENTATRICOPEPTIDE REPEAT-CONTAINING PROTEIN OTP51, CHLOROPLASTIC"/>
    <property type="match status" value="1"/>
</dbReference>
<feature type="repeat" description="PPR" evidence="4">
    <location>
        <begin position="81"/>
        <end position="115"/>
    </location>
</feature>
<proteinExistence type="predicted"/>
<evidence type="ECO:0000256" key="2">
    <source>
        <dbReference type="ARBA" id="ARBA00022737"/>
    </source>
</evidence>
<name>A0A6A6MTW3_HEVBR</name>
<accession>A0A6A6MTW3</accession>
<dbReference type="GO" id="GO:0004519">
    <property type="term" value="F:endonuclease activity"/>
    <property type="evidence" value="ECO:0007669"/>
    <property type="project" value="InterPro"/>
</dbReference>
<dbReference type="AlphaFoldDB" id="A0A6A6MTW3"/>
<reference evidence="7 8" key="1">
    <citation type="journal article" date="2020" name="Mol. Plant">
        <title>The Chromosome-Based Rubber Tree Genome Provides New Insights into Spurge Genome Evolution and Rubber Biosynthesis.</title>
        <authorList>
            <person name="Liu J."/>
            <person name="Shi C."/>
            <person name="Shi C.C."/>
            <person name="Li W."/>
            <person name="Zhang Q.J."/>
            <person name="Zhang Y."/>
            <person name="Li K."/>
            <person name="Lu H.F."/>
            <person name="Shi C."/>
            <person name="Zhu S.T."/>
            <person name="Xiao Z.Y."/>
            <person name="Nan H."/>
            <person name="Yue Y."/>
            <person name="Zhu X.G."/>
            <person name="Wu Y."/>
            <person name="Hong X.N."/>
            <person name="Fan G.Y."/>
            <person name="Tong Y."/>
            <person name="Zhang D."/>
            <person name="Mao C.L."/>
            <person name="Liu Y.L."/>
            <person name="Hao S.J."/>
            <person name="Liu W.Q."/>
            <person name="Lv M.Q."/>
            <person name="Zhang H.B."/>
            <person name="Liu Y."/>
            <person name="Hu-Tang G.R."/>
            <person name="Wang J.P."/>
            <person name="Wang J.H."/>
            <person name="Sun Y.H."/>
            <person name="Ni S.B."/>
            <person name="Chen W.B."/>
            <person name="Zhang X.C."/>
            <person name="Jiao Y.N."/>
            <person name="Eichler E.E."/>
            <person name="Li G.H."/>
            <person name="Liu X."/>
            <person name="Gao L.Z."/>
        </authorList>
    </citation>
    <scope>NUCLEOTIDE SEQUENCE [LARGE SCALE GENOMIC DNA]</scope>
    <source>
        <strain evidence="8">cv. GT1</strain>
        <tissue evidence="7">Leaf</tissue>
    </source>
</reference>
<dbReference type="InterPro" id="IPR027434">
    <property type="entry name" value="Homing_endonucl"/>
</dbReference>
<dbReference type="PROSITE" id="PS51375">
    <property type="entry name" value="PPR"/>
    <property type="match status" value="2"/>
</dbReference>
<dbReference type="Pfam" id="PF03161">
    <property type="entry name" value="LAGLIDADG_2"/>
    <property type="match status" value="1"/>
</dbReference>
<dbReference type="Gene3D" id="3.10.28.10">
    <property type="entry name" value="Homing endonucleases"/>
    <property type="match status" value="1"/>
</dbReference>
<evidence type="ECO:0000259" key="6">
    <source>
        <dbReference type="Pfam" id="PF03161"/>
    </source>
</evidence>
<dbReference type="InterPro" id="IPR002885">
    <property type="entry name" value="PPR_rpt"/>
</dbReference>
<comment type="caution">
    <text evidence="7">The sequence shown here is derived from an EMBL/GenBank/DDBJ whole genome shotgun (WGS) entry which is preliminary data.</text>
</comment>
<keyword evidence="8" id="KW-1185">Reference proteome</keyword>
<dbReference type="Pfam" id="PF01535">
    <property type="entry name" value="PPR"/>
    <property type="match status" value="2"/>
</dbReference>
<dbReference type="GO" id="GO:0000373">
    <property type="term" value="P:Group II intron splicing"/>
    <property type="evidence" value="ECO:0007669"/>
    <property type="project" value="TreeGrafter"/>
</dbReference>
<feature type="compositionally biased region" description="Acidic residues" evidence="5">
    <location>
        <begin position="258"/>
        <end position="275"/>
    </location>
</feature>
<protein>
    <recommendedName>
        <fullName evidence="6">Homing endonuclease LAGLIDADG domain-containing protein</fullName>
    </recommendedName>
</protein>
<evidence type="ECO:0000256" key="3">
    <source>
        <dbReference type="ARBA" id="ARBA00023187"/>
    </source>
</evidence>
<evidence type="ECO:0000313" key="7">
    <source>
        <dbReference type="EMBL" id="KAF2316604.1"/>
    </source>
</evidence>
<sequence>MEVFAKVGEHMKCLEIFREMQERLGCATVAAYHKIMEVLCQAQDMELAELLMQEFIESGMKPLMQEETFNHMYRDKVVGVNTRSCNIILKGYLSSGDYMKAEKIYDLMCQKKYDIESSLMGKLEYVLSLTRKEVKKPFWPKGRATIPKLIHRWLSPQVLAYWYMYGGHRTSSKDILLKLKGSREGVEKVVKTLKAKSLNCRVKGKGNVFWIGFLGSDSTWFWKLVEPYILDDLKDFLRAGDQSWGNNAVETQNISFDDGSDSDEPASEYIDIDNS</sequence>
<organism evidence="7 8">
    <name type="scientific">Hevea brasiliensis</name>
    <name type="common">Para rubber tree</name>
    <name type="synonym">Siphonia brasiliensis</name>
    <dbReference type="NCBI Taxonomy" id="3981"/>
    <lineage>
        <taxon>Eukaryota</taxon>
        <taxon>Viridiplantae</taxon>
        <taxon>Streptophyta</taxon>
        <taxon>Embryophyta</taxon>
        <taxon>Tracheophyta</taxon>
        <taxon>Spermatophyta</taxon>
        <taxon>Magnoliopsida</taxon>
        <taxon>eudicotyledons</taxon>
        <taxon>Gunneridae</taxon>
        <taxon>Pentapetalae</taxon>
        <taxon>rosids</taxon>
        <taxon>fabids</taxon>
        <taxon>Malpighiales</taxon>
        <taxon>Euphorbiaceae</taxon>
        <taxon>Crotonoideae</taxon>
        <taxon>Micrandreae</taxon>
        <taxon>Hevea</taxon>
    </lineage>
</organism>
<keyword evidence="1" id="KW-0507">mRNA processing</keyword>
<keyword evidence="3" id="KW-0508">mRNA splicing</keyword>
<dbReference type="Proteomes" id="UP000467840">
    <property type="component" value="Chromosome 15"/>
</dbReference>
<dbReference type="PANTHER" id="PTHR47539:SF1">
    <property type="entry name" value="PENTATRICOPEPTIDE REPEAT-CONTAINING PROTEIN OTP51, CHLOROPLASTIC"/>
    <property type="match status" value="1"/>
</dbReference>